<gene>
    <name evidence="14" type="ORF">EB796_010215</name>
</gene>
<dbReference type="FunFam" id="1.20.5.370:FF:000009">
    <property type="entry name" value="Myosin heavy chain, isoform G"/>
    <property type="match status" value="1"/>
</dbReference>
<dbReference type="FunFam" id="1.20.5.370:FF:000001">
    <property type="entry name" value="Myosin heavy chain"/>
    <property type="match status" value="1"/>
</dbReference>
<evidence type="ECO:0000259" key="13">
    <source>
        <dbReference type="PROSITE" id="PS51844"/>
    </source>
</evidence>
<dbReference type="InterPro" id="IPR000048">
    <property type="entry name" value="IQ_motif_EF-hand-BS"/>
</dbReference>
<dbReference type="GO" id="GO:0005524">
    <property type="term" value="F:ATP binding"/>
    <property type="evidence" value="ECO:0007669"/>
    <property type="project" value="UniProtKB-UniRule"/>
</dbReference>
<dbReference type="Gene3D" id="1.20.5.370">
    <property type="match status" value="4"/>
</dbReference>
<feature type="region of interest" description="Disordered" evidence="11">
    <location>
        <begin position="952"/>
        <end position="977"/>
    </location>
</feature>
<dbReference type="PRINTS" id="PR00193">
    <property type="entry name" value="MYOSINHEAVY"/>
</dbReference>
<dbReference type="GO" id="GO:0032982">
    <property type="term" value="C:myosin filament"/>
    <property type="evidence" value="ECO:0007669"/>
    <property type="project" value="TreeGrafter"/>
</dbReference>
<dbReference type="Pfam" id="PF02736">
    <property type="entry name" value="Myosin_N"/>
    <property type="match status" value="1"/>
</dbReference>
<feature type="compositionally biased region" description="Basic and acidic residues" evidence="11">
    <location>
        <begin position="958"/>
        <end position="968"/>
    </location>
</feature>
<dbReference type="GO" id="GO:0016460">
    <property type="term" value="C:myosin II complex"/>
    <property type="evidence" value="ECO:0007669"/>
    <property type="project" value="TreeGrafter"/>
</dbReference>
<feature type="domain" description="Myosin motor" evidence="12">
    <location>
        <begin position="83"/>
        <end position="772"/>
    </location>
</feature>
<dbReference type="Pfam" id="PF00063">
    <property type="entry name" value="Myosin_head"/>
    <property type="match status" value="1"/>
</dbReference>
<dbReference type="CDD" id="cd01377">
    <property type="entry name" value="MYSc_class_II"/>
    <property type="match status" value="1"/>
</dbReference>
<evidence type="ECO:0000256" key="9">
    <source>
        <dbReference type="ARBA" id="ARBA00023203"/>
    </source>
</evidence>
<dbReference type="Gene3D" id="1.20.5.340">
    <property type="match status" value="5"/>
</dbReference>
<dbReference type="Gene3D" id="2.30.30.360">
    <property type="entry name" value="Myosin S1 fragment, N-terminal"/>
    <property type="match status" value="1"/>
</dbReference>
<dbReference type="FunFam" id="1.20.5.4820:FF:000002">
    <property type="entry name" value="Myosin heavy chain 10"/>
    <property type="match status" value="1"/>
</dbReference>
<evidence type="ECO:0000256" key="11">
    <source>
        <dbReference type="SAM" id="MobiDB-lite"/>
    </source>
</evidence>
<dbReference type="PANTHER" id="PTHR45615">
    <property type="entry name" value="MYOSIN HEAVY CHAIN, NON-MUSCLE"/>
    <property type="match status" value="1"/>
</dbReference>
<evidence type="ECO:0000256" key="10">
    <source>
        <dbReference type="PROSITE-ProRule" id="PRU00782"/>
    </source>
</evidence>
<feature type="compositionally biased region" description="Basic and acidic residues" evidence="11">
    <location>
        <begin position="1335"/>
        <end position="1345"/>
    </location>
</feature>
<dbReference type="FunFam" id="1.20.120.720:FF:000001">
    <property type="entry name" value="Myosin heavy chain, muscle"/>
    <property type="match status" value="1"/>
</dbReference>
<evidence type="ECO:0000256" key="7">
    <source>
        <dbReference type="ARBA" id="ARBA00023123"/>
    </source>
</evidence>
<dbReference type="Pfam" id="PF01576">
    <property type="entry name" value="Myosin_tail_1"/>
    <property type="match status" value="1"/>
</dbReference>
<accession>A0A7J7K1K1</accession>
<evidence type="ECO:0000313" key="15">
    <source>
        <dbReference type="Proteomes" id="UP000593567"/>
    </source>
</evidence>
<keyword evidence="7 10" id="KW-0518">Myosin</keyword>
<evidence type="ECO:0000256" key="2">
    <source>
        <dbReference type="ARBA" id="ARBA00008314"/>
    </source>
</evidence>
<dbReference type="Gene3D" id="1.20.58.530">
    <property type="match status" value="1"/>
</dbReference>
<dbReference type="SUPFAM" id="SSF90257">
    <property type="entry name" value="Myosin rod fragments"/>
    <property type="match status" value="7"/>
</dbReference>
<dbReference type="PROSITE" id="PS50096">
    <property type="entry name" value="IQ"/>
    <property type="match status" value="1"/>
</dbReference>
<dbReference type="InterPro" id="IPR036961">
    <property type="entry name" value="Kinesin_motor_dom_sf"/>
</dbReference>
<evidence type="ECO:0000256" key="5">
    <source>
        <dbReference type="ARBA" id="ARBA00022840"/>
    </source>
</evidence>
<sequence length="1967" mass="225798">MARHDPDDPVLAYLAIDRKMALDDQKRPFDGKKACFVPDKNEGFVTADIISSKGDEITVQTAAGEQRAVNKEDVHQRNPPKFEKTEDMANLTYLSEAAILHNLRERYHCWRIYTYSGLFCVAVNPYKRLPIYTQEVIDMYKGKRRNEMPPHIFSIADNAYHDMLQDRENQSILITGESGAGKTENTKKVISYFAHVAAASKKKEDEGHTAEGNLEDQIIQANPVLEAFGNAKTVRNNNSSRFGKFIRIHFGTNGKIAGADIEFYLLEKSRVTQQMAAERNFHIFYQLLSPALPGAHEKLLVSPDPGLYSMINQGVLTVDGIDDSLEMKLTDEAFDVLGFTAEEKLSLYKATCSILHMGEMKFKQRPREEQAEADGSSEAEKVAFLLGVNAKDLLSNVLKPKVKVGSEMVTKGQSSHQCYYSINATAKSLYYRMFAWLVERVNKTLDTKIKRQFFIGVLDIAGFEIFEYNGFEQICINYTNERLQQFFNHHMFVLEQEEYKKEGIHWEFIDFGMDLQACIDLIEKPMGILSILEEECIVPKASDDTFKEKLYSNHLGKSPNFSKPKPVKGRQAHFELKHYAGTVHYSITGWLEKNKDPIQQCIVTLLSTSKEPLVAHLFKDNTDADKEKSSGKRKKGGGFQTISSAHKESLHKLMTTLKSTMPHFIRCIIPNEDKEAGVIDAALVLNQLQCNGVLEGIRICRKGFPNRIVYSEFKQRYTILAPNAVPQGFTDGKVVAEKVLLALALDPNEYRLGTTKVFFKAGVLGMLEDMRDEALTKIVSRFQAFVRGYLMRKNYKKLQDQRIALSIIQRNIRKWLLLRNWQWWKLYIRVKPLLSIARAEDEMKKKEEEWAKTKEELEKLQARYKELEEQNVDLLKSKNDLTLEVQAMDEQVSESEEKMAGLITQKADLEGQLKEMEDRLMDEEDAVADLEAAKRKMDTEIQDLRADVEDLEQSLSKAESEKQSKDHQISTLQGEMQNLDTQIAKLTKEKKNAEESNRQLSDQLQAEEDKVNHLNKVKQKLEANLDELEDNLERERKHRNDVEKAKKKVEQDLRMTQETVEDLERVKRDLEENSRKKDQEINSLNNRLEDDAALINQLQKKIKELQARIEELEEELEAERAARSKVEKQRNELQMELEDLSDRLDEAGGATAAQIELNKRREQELLKLKRDLDDQAMQNEANTASLRKKHQDALNELSDQLDQANKTKLKADKDRQQLKVEVEDLTIQIESVTKHKANAEKTVKSHEAHLAELQSKLDEQQRSILDLNSSKSKMMTDADEITSQLEDAESQVAQLSKLKVRLQGELEEARRSLEEESRSRSKLATDLRNAQADADQLRDQVEEEAEGKAEAQRAYAKIQGELQTLKSRINSGEFGRSEEVEEQKRKLHARIMEMEELLESANAKCGSLEKAKSRLSMELEDMMLEVERSQGAAVAAEKKQKQIDRLLAEWEAKYRDAQMELEAAQREARAYNTDIFRIKAQLEESTDVIEGMRRENKNLQDEVHDLSEQLSEGGRSTHEMDKLRRKLEAEKEELQAALEEAELALETEEAKVMRFQMEMSTTKQEIERRLQEKEEEFENTRRNHARALESMQATLEAETKGRSESMRLKKKLEQDINELEVSLDVANRGRADAEKAGKKYQQELRDLQAAIEEENRQREELREQHSLSERRCHMMNGELEEMRTLLEQAERGRKSAESELMEAADRVNELSANSSQLSSQKRKLEQDLSAMNADLEEATNEVRSAEERARKAASDAAQLSEELRNEQDRAMHLEKLRKTLENQQKDLMMRLDEAEANALKGGKRALSKMEEKIRMLEAELDAEHRRHSEEVKNARRTERRLKELQLAAEEDKRGQDRLTELIEKLQQKIKTYKHQVEEAEEIAAVNLAKYRKVQHELEDAESRADEAESSMAKLRSKSRASLSIGRAGGAGALSGSMNFDSHSSSMRKSMGSPYQQLILRNLAEVIQ</sequence>
<dbReference type="OrthoDB" id="312459at2759"/>
<dbReference type="FunFam" id="3.40.850.10:FF:000024">
    <property type="entry name" value="Myosin heavy chain, isoform J"/>
    <property type="match status" value="1"/>
</dbReference>
<feature type="domain" description="Myosin N-terminal SH3-like" evidence="13">
    <location>
        <begin position="30"/>
        <end position="79"/>
    </location>
</feature>
<keyword evidence="9 10" id="KW-0009">Actin-binding</keyword>
<dbReference type="PANTHER" id="PTHR45615:SF27">
    <property type="entry name" value="MYOSIN HEAVY CHAIN, MUSCLE"/>
    <property type="match status" value="1"/>
</dbReference>
<keyword evidence="6" id="KW-0175">Coiled coil</keyword>
<dbReference type="InterPro" id="IPR002928">
    <property type="entry name" value="Myosin_tail"/>
</dbReference>
<feature type="region of interest" description="Disordered" evidence="11">
    <location>
        <begin position="1308"/>
        <end position="1345"/>
    </location>
</feature>
<dbReference type="InterPro" id="IPR001609">
    <property type="entry name" value="Myosin_head_motor_dom-like"/>
</dbReference>
<dbReference type="InterPro" id="IPR027417">
    <property type="entry name" value="P-loop_NTPase"/>
</dbReference>
<dbReference type="GO" id="GO:0030016">
    <property type="term" value="C:myofibril"/>
    <property type="evidence" value="ECO:0007669"/>
    <property type="project" value="UniProtKB-SubCell"/>
</dbReference>
<evidence type="ECO:0000256" key="1">
    <source>
        <dbReference type="ARBA" id="ARBA00004657"/>
    </source>
</evidence>
<dbReference type="PROSITE" id="PS51456">
    <property type="entry name" value="MYOSIN_MOTOR"/>
    <property type="match status" value="1"/>
</dbReference>
<evidence type="ECO:0008006" key="16">
    <source>
        <dbReference type="Google" id="ProtNLM"/>
    </source>
</evidence>
<feature type="region of interest" description="Disordered" evidence="11">
    <location>
        <begin position="1028"/>
        <end position="1048"/>
    </location>
</feature>
<feature type="compositionally biased region" description="Basic and acidic residues" evidence="11">
    <location>
        <begin position="1031"/>
        <end position="1048"/>
    </location>
</feature>
<evidence type="ECO:0000259" key="12">
    <source>
        <dbReference type="PROSITE" id="PS51456"/>
    </source>
</evidence>
<dbReference type="SMART" id="SM00015">
    <property type="entry name" value="IQ"/>
    <property type="match status" value="1"/>
</dbReference>
<dbReference type="Proteomes" id="UP000593567">
    <property type="component" value="Unassembled WGS sequence"/>
</dbReference>
<comment type="caution">
    <text evidence="14">The sequence shown here is derived from an EMBL/GenBank/DDBJ whole genome shotgun (WGS) entry which is preliminary data.</text>
</comment>
<evidence type="ECO:0000256" key="8">
    <source>
        <dbReference type="ARBA" id="ARBA00023175"/>
    </source>
</evidence>
<dbReference type="Gene3D" id="1.10.10.820">
    <property type="match status" value="1"/>
</dbReference>
<comment type="subcellular location">
    <subcellularLocation>
        <location evidence="1">Cytoplasm</location>
        <location evidence="1">Myofibril</location>
    </subcellularLocation>
</comment>
<dbReference type="FunFam" id="2.30.30.360:FF:000001">
    <property type="entry name" value="Myosin heavy chain"/>
    <property type="match status" value="1"/>
</dbReference>
<name>A0A7J7K1K1_BUGNE</name>
<dbReference type="EMBL" id="VXIV02001598">
    <property type="protein sequence ID" value="KAF6031478.1"/>
    <property type="molecule type" value="Genomic_DNA"/>
</dbReference>
<dbReference type="FunFam" id="1.20.58.530:FF:000001">
    <property type="entry name" value="Myosin heavy chain"/>
    <property type="match status" value="1"/>
</dbReference>
<dbReference type="FunFam" id="1.20.5.370:FF:000008">
    <property type="entry name" value="Myosin heavy chain"/>
    <property type="match status" value="1"/>
</dbReference>
<reference evidence="14" key="1">
    <citation type="submission" date="2020-06" db="EMBL/GenBank/DDBJ databases">
        <title>Draft genome of Bugula neritina, a colonial animal packing powerful symbionts and potential medicines.</title>
        <authorList>
            <person name="Rayko M."/>
        </authorList>
    </citation>
    <scope>NUCLEOTIDE SEQUENCE [LARGE SCALE GENOMIC DNA]</scope>
    <source>
        <strain evidence="14">Kwan_BN1</strain>
    </source>
</reference>
<keyword evidence="4 10" id="KW-0547">Nucleotide-binding</keyword>
<dbReference type="PROSITE" id="PS51844">
    <property type="entry name" value="SH3_LIKE"/>
    <property type="match status" value="1"/>
</dbReference>
<evidence type="ECO:0000313" key="14">
    <source>
        <dbReference type="EMBL" id="KAF6031478.1"/>
    </source>
</evidence>
<keyword evidence="5 10" id="KW-0067">ATP-binding</keyword>
<evidence type="ECO:0000256" key="3">
    <source>
        <dbReference type="ARBA" id="ARBA00022490"/>
    </source>
</evidence>
<dbReference type="InterPro" id="IPR004009">
    <property type="entry name" value="SH3_Myosin"/>
</dbReference>
<feature type="binding site" evidence="10">
    <location>
        <begin position="176"/>
        <end position="183"/>
    </location>
    <ligand>
        <name>ATP</name>
        <dbReference type="ChEBI" id="CHEBI:30616"/>
    </ligand>
</feature>
<protein>
    <recommendedName>
        <fullName evidence="16">Mhc</fullName>
    </recommendedName>
</protein>
<keyword evidence="8 10" id="KW-0505">Motor protein</keyword>
<dbReference type="Gene3D" id="1.20.120.720">
    <property type="entry name" value="Myosin VI head, motor domain, U50 subdomain"/>
    <property type="match status" value="1"/>
</dbReference>
<feature type="region of interest" description="Actin-binding" evidence="10">
    <location>
        <begin position="650"/>
        <end position="672"/>
    </location>
</feature>
<dbReference type="GO" id="GO:0000146">
    <property type="term" value="F:microfilament motor activity"/>
    <property type="evidence" value="ECO:0007669"/>
    <property type="project" value="TreeGrafter"/>
</dbReference>
<keyword evidence="3" id="KW-0963">Cytoplasm</keyword>
<evidence type="ECO:0000256" key="6">
    <source>
        <dbReference type="ARBA" id="ARBA00023054"/>
    </source>
</evidence>
<keyword evidence="15" id="KW-1185">Reference proteome</keyword>
<dbReference type="Gene3D" id="3.40.850.10">
    <property type="entry name" value="Kinesin motor domain"/>
    <property type="match status" value="1"/>
</dbReference>
<dbReference type="GO" id="GO:0051015">
    <property type="term" value="F:actin filament binding"/>
    <property type="evidence" value="ECO:0007669"/>
    <property type="project" value="InterPro"/>
</dbReference>
<dbReference type="FunFam" id="1.10.10.820:FF:000001">
    <property type="entry name" value="Myosin heavy chain"/>
    <property type="match status" value="1"/>
</dbReference>
<dbReference type="Gene3D" id="1.20.5.4820">
    <property type="match status" value="1"/>
</dbReference>
<evidence type="ECO:0000256" key="4">
    <source>
        <dbReference type="ARBA" id="ARBA00022741"/>
    </source>
</evidence>
<comment type="similarity">
    <text evidence="2 10">Belongs to the TRAFAC class myosin-kinesin ATPase superfamily. Myosin family.</text>
</comment>
<proteinExistence type="inferred from homology"/>
<organism evidence="14 15">
    <name type="scientific">Bugula neritina</name>
    <name type="common">Brown bryozoan</name>
    <name type="synonym">Sertularia neritina</name>
    <dbReference type="NCBI Taxonomy" id="10212"/>
    <lineage>
        <taxon>Eukaryota</taxon>
        <taxon>Metazoa</taxon>
        <taxon>Spiralia</taxon>
        <taxon>Lophotrochozoa</taxon>
        <taxon>Bryozoa</taxon>
        <taxon>Gymnolaemata</taxon>
        <taxon>Cheilostomatida</taxon>
        <taxon>Flustrina</taxon>
        <taxon>Buguloidea</taxon>
        <taxon>Bugulidae</taxon>
        <taxon>Bugula</taxon>
    </lineage>
</organism>
<dbReference type="InterPro" id="IPR014751">
    <property type="entry name" value="XRCC4-like_C"/>
</dbReference>
<feature type="compositionally biased region" description="Basic and acidic residues" evidence="11">
    <location>
        <begin position="1308"/>
        <end position="1325"/>
    </location>
</feature>
<feature type="region of interest" description="Disordered" evidence="11">
    <location>
        <begin position="1900"/>
        <end position="1921"/>
    </location>
</feature>
<dbReference type="InterPro" id="IPR008989">
    <property type="entry name" value="Myosin_S1_N"/>
</dbReference>
<dbReference type="SUPFAM" id="SSF52540">
    <property type="entry name" value="P-loop containing nucleoside triphosphate hydrolases"/>
    <property type="match status" value="1"/>
</dbReference>
<dbReference type="SMART" id="SM00242">
    <property type="entry name" value="MYSc"/>
    <property type="match status" value="1"/>
</dbReference>